<dbReference type="GO" id="GO:0006310">
    <property type="term" value="P:DNA recombination"/>
    <property type="evidence" value="ECO:0007669"/>
    <property type="project" value="InterPro"/>
</dbReference>
<dbReference type="InterPro" id="IPR032284">
    <property type="entry name" value="RecQ_Zn-bd"/>
</dbReference>
<dbReference type="EMBL" id="LT906462">
    <property type="protein sequence ID" value="SNV67267.1"/>
    <property type="molecule type" value="Genomic_DNA"/>
</dbReference>
<protein>
    <recommendedName>
        <fullName evidence="6">ATP-dependent DNA helicase RecQ</fullName>
    </recommendedName>
    <alternativeName>
        <fullName evidence="7">DNA 3'-5' helicase RecQ</fullName>
    </alternativeName>
</protein>
<feature type="domain" description="Helicase C-terminal" evidence="9">
    <location>
        <begin position="213"/>
        <end position="358"/>
    </location>
</feature>
<evidence type="ECO:0000256" key="4">
    <source>
        <dbReference type="ARBA" id="ARBA00022840"/>
    </source>
</evidence>
<accession>A0A239Z8C4</accession>
<dbReference type="Pfam" id="PF00271">
    <property type="entry name" value="Helicase_C"/>
    <property type="match status" value="1"/>
</dbReference>
<evidence type="ECO:0000313" key="10">
    <source>
        <dbReference type="EMBL" id="SNV67267.1"/>
    </source>
</evidence>
<dbReference type="SUPFAM" id="SSF52540">
    <property type="entry name" value="P-loop containing nucleoside triphosphate hydrolases"/>
    <property type="match status" value="1"/>
</dbReference>
<evidence type="ECO:0000256" key="3">
    <source>
        <dbReference type="ARBA" id="ARBA00022806"/>
    </source>
</evidence>
<dbReference type="GO" id="GO:0016787">
    <property type="term" value="F:hydrolase activity"/>
    <property type="evidence" value="ECO:0007669"/>
    <property type="project" value="UniProtKB-KW"/>
</dbReference>
<keyword evidence="3 10" id="KW-0347">Helicase</keyword>
<keyword evidence="1" id="KW-0547">Nucleotide-binding</keyword>
<evidence type="ECO:0000256" key="6">
    <source>
        <dbReference type="ARBA" id="ARBA00044535"/>
    </source>
</evidence>
<dbReference type="Pfam" id="PF16124">
    <property type="entry name" value="RecQ_Zn_bind"/>
    <property type="match status" value="1"/>
</dbReference>
<dbReference type="CDD" id="cd17920">
    <property type="entry name" value="DEXHc_RecQ"/>
    <property type="match status" value="1"/>
</dbReference>
<dbReference type="PROSITE" id="PS51192">
    <property type="entry name" value="HELICASE_ATP_BIND_1"/>
    <property type="match status" value="1"/>
</dbReference>
<dbReference type="GO" id="GO:0043590">
    <property type="term" value="C:bacterial nucleoid"/>
    <property type="evidence" value="ECO:0007669"/>
    <property type="project" value="TreeGrafter"/>
</dbReference>
<proteinExistence type="predicted"/>
<dbReference type="GO" id="GO:0043138">
    <property type="term" value="F:3'-5' DNA helicase activity"/>
    <property type="evidence" value="ECO:0007669"/>
    <property type="project" value="TreeGrafter"/>
</dbReference>
<dbReference type="GO" id="GO:0005524">
    <property type="term" value="F:ATP binding"/>
    <property type="evidence" value="ECO:0007669"/>
    <property type="project" value="UniProtKB-KW"/>
</dbReference>
<evidence type="ECO:0000259" key="9">
    <source>
        <dbReference type="PROSITE" id="PS51194"/>
    </source>
</evidence>
<reference evidence="10 11" key="1">
    <citation type="submission" date="2017-06" db="EMBL/GenBank/DDBJ databases">
        <authorList>
            <consortium name="Pathogen Informatics"/>
        </authorList>
    </citation>
    <scope>NUCLEOTIDE SEQUENCE [LARGE SCALE GENOMIC DNA]</scope>
    <source>
        <strain evidence="10 11">NCTC13839</strain>
    </source>
</reference>
<dbReference type="PANTHER" id="PTHR13710:SF84">
    <property type="entry name" value="ATP-DEPENDENT DNA HELICASE RECS-RELATED"/>
    <property type="match status" value="1"/>
</dbReference>
<dbReference type="InterPro" id="IPR027417">
    <property type="entry name" value="P-loop_NTPase"/>
</dbReference>
<dbReference type="GO" id="GO:0030894">
    <property type="term" value="C:replisome"/>
    <property type="evidence" value="ECO:0007669"/>
    <property type="project" value="TreeGrafter"/>
</dbReference>
<dbReference type="Pfam" id="PF00270">
    <property type="entry name" value="DEAD"/>
    <property type="match status" value="1"/>
</dbReference>
<keyword evidence="5" id="KW-0238">DNA-binding</keyword>
<dbReference type="GO" id="GO:0006281">
    <property type="term" value="P:DNA repair"/>
    <property type="evidence" value="ECO:0007669"/>
    <property type="project" value="TreeGrafter"/>
</dbReference>
<dbReference type="InterPro" id="IPR004589">
    <property type="entry name" value="DNA_helicase_ATP-dep_RecQ"/>
</dbReference>
<dbReference type="AlphaFoldDB" id="A0A239Z8C4"/>
<evidence type="ECO:0000256" key="5">
    <source>
        <dbReference type="ARBA" id="ARBA00023125"/>
    </source>
</evidence>
<evidence type="ECO:0000313" key="11">
    <source>
        <dbReference type="Proteomes" id="UP000242084"/>
    </source>
</evidence>
<dbReference type="PROSITE" id="PS51194">
    <property type="entry name" value="HELICASE_CTER"/>
    <property type="match status" value="1"/>
</dbReference>
<organism evidence="10 11">
    <name type="scientific">Mammaliicoccus stepanovicii</name>
    <dbReference type="NCBI Taxonomy" id="643214"/>
    <lineage>
        <taxon>Bacteria</taxon>
        <taxon>Bacillati</taxon>
        <taxon>Bacillota</taxon>
        <taxon>Bacilli</taxon>
        <taxon>Bacillales</taxon>
        <taxon>Staphylococcaceae</taxon>
        <taxon>Mammaliicoccus</taxon>
    </lineage>
</organism>
<gene>
    <name evidence="10" type="primary">recQ_1</name>
    <name evidence="10" type="ORF">SAMEA4384403_01294</name>
</gene>
<dbReference type="NCBIfam" id="TIGR00614">
    <property type="entry name" value="recQ_fam"/>
    <property type="match status" value="1"/>
</dbReference>
<dbReference type="InterPro" id="IPR014001">
    <property type="entry name" value="Helicase_ATP-bd"/>
</dbReference>
<feature type="domain" description="Helicase ATP-binding" evidence="8">
    <location>
        <begin position="23"/>
        <end position="190"/>
    </location>
</feature>
<dbReference type="PANTHER" id="PTHR13710">
    <property type="entry name" value="DNA HELICASE RECQ FAMILY MEMBER"/>
    <property type="match status" value="1"/>
</dbReference>
<dbReference type="GO" id="GO:0009378">
    <property type="term" value="F:four-way junction helicase activity"/>
    <property type="evidence" value="ECO:0007669"/>
    <property type="project" value="TreeGrafter"/>
</dbReference>
<dbReference type="KEGG" id="sste:SAMEA4384403_1294"/>
<dbReference type="InterPro" id="IPR002464">
    <property type="entry name" value="DNA/RNA_helicase_DEAH_CS"/>
</dbReference>
<evidence type="ECO:0000259" key="8">
    <source>
        <dbReference type="PROSITE" id="PS51192"/>
    </source>
</evidence>
<dbReference type="Proteomes" id="UP000242084">
    <property type="component" value="Chromosome 1"/>
</dbReference>
<keyword evidence="4" id="KW-0067">ATP-binding</keyword>
<keyword evidence="11" id="KW-1185">Reference proteome</keyword>
<dbReference type="SMART" id="SM00487">
    <property type="entry name" value="DEXDc"/>
    <property type="match status" value="1"/>
</dbReference>
<name>A0A239Z8C4_9STAP</name>
<sequence length="457" mass="53393">MLQDELKKYFGYDTFRSGQEETIQFILDGHDVLSILSTGAGKSLCYQLPAYITGGRVLVISPLISLMDDQVAQMKLNGEKNVVAIHSALSREEKTDIFNHLSDFQFIFCSPEFIYEEHNFKYFRQLSFHYIVLDEAHCLSEWGFDFRPHYALISRVTDYFNNAQVIALTATLTNKMLGDIVQITKRTFKIHKEDLNRKNIAYHHFDFENEEEKDDWLLSEIKSSGPTIIYVSSKKKCHELANKIYKEGYLTGIYHGELDYQERTTVQLQFIKNEIKIIVATSAFGMGINKQDVRTVIHYHIPTSPSKYVQEIGRAGRDGLRSQAISLFTPRDLLILNHLANDHGIDIDMLNMYEQGYQLNEELKTNIQFLLELYPLTSLKDKIIAEQQQKEKAFQYMKYYIHLNSCRRKYLLNYFGENIEQLENCCDNCKNVELLKILNKKEVKHKTTYQNRLKVIF</sequence>
<dbReference type="SMART" id="SM00490">
    <property type="entry name" value="HELICc"/>
    <property type="match status" value="1"/>
</dbReference>
<dbReference type="RefSeq" id="WP_095087928.1">
    <property type="nucleotide sequence ID" value="NZ_BMDM01000002.1"/>
</dbReference>
<dbReference type="GO" id="GO:0005737">
    <property type="term" value="C:cytoplasm"/>
    <property type="evidence" value="ECO:0007669"/>
    <property type="project" value="TreeGrafter"/>
</dbReference>
<dbReference type="PROSITE" id="PS00690">
    <property type="entry name" value="DEAH_ATP_HELICASE"/>
    <property type="match status" value="1"/>
</dbReference>
<evidence type="ECO:0000256" key="2">
    <source>
        <dbReference type="ARBA" id="ARBA00022801"/>
    </source>
</evidence>
<dbReference type="GO" id="GO:0003677">
    <property type="term" value="F:DNA binding"/>
    <property type="evidence" value="ECO:0007669"/>
    <property type="project" value="UniProtKB-KW"/>
</dbReference>
<keyword evidence="2 10" id="KW-0378">Hydrolase</keyword>
<dbReference type="InterPro" id="IPR001650">
    <property type="entry name" value="Helicase_C-like"/>
</dbReference>
<dbReference type="Gene3D" id="3.40.50.300">
    <property type="entry name" value="P-loop containing nucleotide triphosphate hydrolases"/>
    <property type="match status" value="2"/>
</dbReference>
<dbReference type="InterPro" id="IPR011545">
    <property type="entry name" value="DEAD/DEAH_box_helicase_dom"/>
</dbReference>
<evidence type="ECO:0000256" key="7">
    <source>
        <dbReference type="ARBA" id="ARBA00044550"/>
    </source>
</evidence>
<evidence type="ECO:0000256" key="1">
    <source>
        <dbReference type="ARBA" id="ARBA00022741"/>
    </source>
</evidence>